<dbReference type="Gene3D" id="3.40.50.720">
    <property type="entry name" value="NAD(P)-binding Rossmann-like Domain"/>
    <property type="match status" value="1"/>
</dbReference>
<dbReference type="InterPro" id="IPR036291">
    <property type="entry name" value="NAD(P)-bd_dom_sf"/>
</dbReference>
<dbReference type="SUPFAM" id="SSF51735">
    <property type="entry name" value="NAD(P)-binding Rossmann-fold domains"/>
    <property type="match status" value="1"/>
</dbReference>
<dbReference type="PANTHER" id="PTHR43245">
    <property type="entry name" value="BIFUNCTIONAL POLYMYXIN RESISTANCE PROTEIN ARNA"/>
    <property type="match status" value="1"/>
</dbReference>
<dbReference type="InterPro" id="IPR050177">
    <property type="entry name" value="Lipid_A_modif_metabolic_enz"/>
</dbReference>
<feature type="domain" description="NAD-dependent epimerase/dehydratase" evidence="1">
    <location>
        <begin position="9"/>
        <end position="238"/>
    </location>
</feature>
<dbReference type="RefSeq" id="WP_345239461.1">
    <property type="nucleotide sequence ID" value="NZ_BAABHD010000001.1"/>
</dbReference>
<dbReference type="Pfam" id="PF01370">
    <property type="entry name" value="Epimerase"/>
    <property type="match status" value="1"/>
</dbReference>
<dbReference type="Proteomes" id="UP001501175">
    <property type="component" value="Unassembled WGS sequence"/>
</dbReference>
<evidence type="ECO:0000313" key="2">
    <source>
        <dbReference type="EMBL" id="GAA4445909.1"/>
    </source>
</evidence>
<organism evidence="2 3">
    <name type="scientific">Nibrella saemangeumensis</name>
    <dbReference type="NCBI Taxonomy" id="1084526"/>
    <lineage>
        <taxon>Bacteria</taxon>
        <taxon>Pseudomonadati</taxon>
        <taxon>Bacteroidota</taxon>
        <taxon>Cytophagia</taxon>
        <taxon>Cytophagales</taxon>
        <taxon>Spirosomataceae</taxon>
        <taxon>Nibrella</taxon>
    </lineage>
</organism>
<dbReference type="InterPro" id="IPR001509">
    <property type="entry name" value="Epimerase_deHydtase"/>
</dbReference>
<proteinExistence type="predicted"/>
<name>A0ABP8M7J7_9BACT</name>
<reference evidence="3" key="1">
    <citation type="journal article" date="2019" name="Int. J. Syst. Evol. Microbiol.">
        <title>The Global Catalogue of Microorganisms (GCM) 10K type strain sequencing project: providing services to taxonomists for standard genome sequencing and annotation.</title>
        <authorList>
            <consortium name="The Broad Institute Genomics Platform"/>
            <consortium name="The Broad Institute Genome Sequencing Center for Infectious Disease"/>
            <person name="Wu L."/>
            <person name="Ma J."/>
        </authorList>
    </citation>
    <scope>NUCLEOTIDE SEQUENCE [LARGE SCALE GENOMIC DNA]</scope>
    <source>
        <strain evidence="3">JCM 17927</strain>
    </source>
</reference>
<gene>
    <name evidence="2" type="ORF">GCM10023189_00400</name>
</gene>
<sequence length="337" mass="37419">MTSSLPDTVFITGATGFIGSHIARRYLAAGRAVEALYRPASGYGLLTDVADRITWHEGDITDIPSLQAAIRPGMAVIHAAAIVSFVPKDRPRMEKINVEGTANVVNVCLQAGIRKLGYISSVAALGRPSPKGIIPGQSIVINENQKWEESPHNSFYAQTKYRAELEVWRGVAEGLNVVMVNPSVVLGEGDWTRSSVQLFKYVYDEKPFYTDGTINFVDVKDVADAVYELMQTEIVNGRFILNAGTLPYKELLEQMATAMGKRPPRVRVSPAVANILWRLEAVRSWFTGKPPLITKETARSASQSYRFDNRKLMQMLDFHYRPLDETLRRVATALKGS</sequence>
<evidence type="ECO:0000313" key="3">
    <source>
        <dbReference type="Proteomes" id="UP001501175"/>
    </source>
</evidence>
<keyword evidence="3" id="KW-1185">Reference proteome</keyword>
<comment type="caution">
    <text evidence="2">The sequence shown here is derived from an EMBL/GenBank/DDBJ whole genome shotgun (WGS) entry which is preliminary data.</text>
</comment>
<accession>A0ABP8M7J7</accession>
<protein>
    <submittedName>
        <fullName evidence="2">NAD-dependent epimerase/dehydratase family protein</fullName>
    </submittedName>
</protein>
<evidence type="ECO:0000259" key="1">
    <source>
        <dbReference type="Pfam" id="PF01370"/>
    </source>
</evidence>
<dbReference type="EMBL" id="BAABHD010000001">
    <property type="protein sequence ID" value="GAA4445909.1"/>
    <property type="molecule type" value="Genomic_DNA"/>
</dbReference>